<sequence length="97" mass="11141">MFQSPISSLSTTSSDLKEKCLDSIEVSERAAACAKCKHYKSLEDAIESIETPLFPFYNELKWIFYGTLWIGIGFLFITLVFRDQFCEALDRLENELS</sequence>
<dbReference type="Proteomes" id="UP000887579">
    <property type="component" value="Unplaced"/>
</dbReference>
<protein>
    <submittedName>
        <fullName evidence="2">Uncharacterized protein</fullName>
    </submittedName>
</protein>
<accession>A0AC34GD00</accession>
<name>A0AC34GD00_9BILA</name>
<reference evidence="2" key="1">
    <citation type="submission" date="2022-11" db="UniProtKB">
        <authorList>
            <consortium name="WormBaseParasite"/>
        </authorList>
    </citation>
    <scope>IDENTIFICATION</scope>
</reference>
<organism evidence="1 2">
    <name type="scientific">Panagrolaimus sp. ES5</name>
    <dbReference type="NCBI Taxonomy" id="591445"/>
    <lineage>
        <taxon>Eukaryota</taxon>
        <taxon>Metazoa</taxon>
        <taxon>Ecdysozoa</taxon>
        <taxon>Nematoda</taxon>
        <taxon>Chromadorea</taxon>
        <taxon>Rhabditida</taxon>
        <taxon>Tylenchina</taxon>
        <taxon>Panagrolaimomorpha</taxon>
        <taxon>Panagrolaimoidea</taxon>
        <taxon>Panagrolaimidae</taxon>
        <taxon>Panagrolaimus</taxon>
    </lineage>
</organism>
<dbReference type="WBParaSite" id="ES5_v2.g27477.t1">
    <property type="protein sequence ID" value="ES5_v2.g27477.t1"/>
    <property type="gene ID" value="ES5_v2.g27477"/>
</dbReference>
<evidence type="ECO:0000313" key="1">
    <source>
        <dbReference type="Proteomes" id="UP000887579"/>
    </source>
</evidence>
<proteinExistence type="predicted"/>
<evidence type="ECO:0000313" key="2">
    <source>
        <dbReference type="WBParaSite" id="ES5_v2.g27477.t1"/>
    </source>
</evidence>